<evidence type="ECO:0000313" key="3">
    <source>
        <dbReference type="Proteomes" id="UP000031366"/>
    </source>
</evidence>
<comment type="caution">
    <text evidence="2">The sequence shown here is derived from an EMBL/GenBank/DDBJ whole genome shotgun (WGS) entry which is preliminary data.</text>
</comment>
<feature type="transmembrane region" description="Helical" evidence="1">
    <location>
        <begin position="67"/>
        <end position="97"/>
    </location>
</feature>
<dbReference type="Proteomes" id="UP000031366">
    <property type="component" value="Unassembled WGS sequence"/>
</dbReference>
<dbReference type="EMBL" id="AYSO01000008">
    <property type="protein sequence ID" value="KIE48437.1"/>
    <property type="molecule type" value="Genomic_DNA"/>
</dbReference>
<feature type="transmembrane region" description="Helical" evidence="1">
    <location>
        <begin position="380"/>
        <end position="400"/>
    </location>
</feature>
<protein>
    <recommendedName>
        <fullName evidence="4">DUF1576 domain-containing protein</fullName>
    </recommendedName>
</protein>
<gene>
    <name evidence="2" type="ORF">U732_4281</name>
</gene>
<feature type="transmembrane region" description="Helical" evidence="1">
    <location>
        <begin position="146"/>
        <end position="165"/>
    </location>
</feature>
<evidence type="ECO:0000313" key="2">
    <source>
        <dbReference type="EMBL" id="KIE48437.1"/>
    </source>
</evidence>
<evidence type="ECO:0000256" key="1">
    <source>
        <dbReference type="SAM" id="Phobius"/>
    </source>
</evidence>
<feature type="transmembrane region" description="Helical" evidence="1">
    <location>
        <begin position="243"/>
        <end position="263"/>
    </location>
</feature>
<feature type="transmembrane region" description="Helical" evidence="1">
    <location>
        <begin position="315"/>
        <end position="332"/>
    </location>
</feature>
<evidence type="ECO:0008006" key="4">
    <source>
        <dbReference type="Google" id="ProtNLM"/>
    </source>
</evidence>
<feature type="transmembrane region" description="Helical" evidence="1">
    <location>
        <begin position="171"/>
        <end position="190"/>
    </location>
</feature>
<keyword evidence="1" id="KW-0472">Membrane</keyword>
<dbReference type="Pfam" id="PF07613">
    <property type="entry name" value="DUF1576"/>
    <property type="match status" value="2"/>
</dbReference>
<feature type="transmembrane region" description="Helical" evidence="1">
    <location>
        <begin position="27"/>
        <end position="46"/>
    </location>
</feature>
<keyword evidence="1" id="KW-0812">Transmembrane</keyword>
<keyword evidence="3" id="KW-1185">Reference proteome</keyword>
<accession>A0A0C1R4L9</accession>
<sequence length="434" mass="47814">MIYYIHKNLSTHEEEYMYKRIEKSTYFPYYFILGYCLLIAIIAFALQNPKDIIIGLKKIILESDVLITDYIELSGIGASFINSALVITSLIILLLILKVEPNGAILAGLFTTAGFSLFGKNILNIWPIVIGIFLYSKSQGLPFTNFIVIMLFGTTLSPTVGELFFSDFLPLYLSIIVSLSISIFLGFILAPMASYTLRLHQGYSLANIGLAGGLIGTGLTSIFRAFGVEFEKKLLWSTGNNTLLFLILLFLFISMILIGYFSDKKCLKNLFMLYNYSGRLVSDYYSIFGKSLAFINMGMLGIFSTAFVMAIGGDLNGATLSGIFTVAGFGAFGKHLKNIFPVIIGATISALLNVWDITSPGMILGILFSTTLCPIGGHFGWYYGVLSGFLHICMVMNIGYLHGGMNLYHNGFAAGFVAMILVPLITAFRKEQEN</sequence>
<reference evidence="2 3" key="1">
    <citation type="journal article" date="2015" name="Infect. Genet. Evol.">
        <title>Genomic sequences of six botulinum neurotoxin-producing strains representing three clostridial species illustrate the mobility and diversity of botulinum neurotoxin genes.</title>
        <authorList>
            <person name="Smith T.J."/>
            <person name="Hill K.K."/>
            <person name="Xie G."/>
            <person name="Foley B.T."/>
            <person name="Williamson C.H."/>
            <person name="Foster J.T."/>
            <person name="Johnson S.L."/>
            <person name="Chertkov O."/>
            <person name="Teshima H."/>
            <person name="Gibbons H.S."/>
            <person name="Johnsky L.A."/>
            <person name="Karavis M.A."/>
            <person name="Smith L.A."/>
        </authorList>
    </citation>
    <scope>NUCLEOTIDE SEQUENCE [LARGE SCALE GENOMIC DNA]</scope>
    <source>
        <strain evidence="2 3">CDC 2741</strain>
    </source>
</reference>
<feature type="transmembrane region" description="Helical" evidence="1">
    <location>
        <begin position="407"/>
        <end position="428"/>
    </location>
</feature>
<dbReference type="STRING" id="29341.RSJ17_01020"/>
<name>A0A0C1R4L9_9CLOT</name>
<feature type="transmembrane region" description="Helical" evidence="1">
    <location>
        <begin position="339"/>
        <end position="368"/>
    </location>
</feature>
<keyword evidence="1" id="KW-1133">Transmembrane helix</keyword>
<dbReference type="InterPro" id="IPR011470">
    <property type="entry name" value="DUF1576"/>
</dbReference>
<feature type="transmembrane region" description="Helical" evidence="1">
    <location>
        <begin position="202"/>
        <end position="223"/>
    </location>
</feature>
<dbReference type="AlphaFoldDB" id="A0A0C1R4L9"/>
<proteinExistence type="predicted"/>
<feature type="transmembrane region" description="Helical" evidence="1">
    <location>
        <begin position="103"/>
        <end position="134"/>
    </location>
</feature>
<organism evidence="2 3">
    <name type="scientific">Clostridium argentinense CDC 2741</name>
    <dbReference type="NCBI Taxonomy" id="1418104"/>
    <lineage>
        <taxon>Bacteria</taxon>
        <taxon>Bacillati</taxon>
        <taxon>Bacillota</taxon>
        <taxon>Clostridia</taxon>
        <taxon>Eubacteriales</taxon>
        <taxon>Clostridiaceae</taxon>
        <taxon>Clostridium</taxon>
    </lineage>
</organism>